<name>A0ABV8AD13_9DEIO</name>
<dbReference type="SUPFAM" id="SSF53474">
    <property type="entry name" value="alpha/beta-Hydrolases"/>
    <property type="match status" value="1"/>
</dbReference>
<dbReference type="PANTHER" id="PTHR32015">
    <property type="entry name" value="FASTING INDUCED LIPASE"/>
    <property type="match status" value="1"/>
</dbReference>
<dbReference type="PANTHER" id="PTHR32015:SF1">
    <property type="entry name" value="LIPASE"/>
    <property type="match status" value="1"/>
</dbReference>
<sequence length="222" mass="23998">MMCLSLLSACGRENVPPDLLQQQQGGAGSRDPVLFVHGWNGEGRTWDAMLENFRRAGWPDAQLFNWAYDSSQSNTLTGQQIAVMVERILRITGAEKVDIVTHSMGALSSRYYLKNLGGTAKVDAWVSLAGPNHGTYTSNLCGSAACGEMRLGSPFLAALNDGDETPGKVRYATWRSACDVVINPDSSVPLTGAVNVETACLTHENITRDGRVFSQVLAFITQ</sequence>
<dbReference type="Gene3D" id="3.40.50.1820">
    <property type="entry name" value="alpha/beta hydrolase"/>
    <property type="match status" value="1"/>
</dbReference>
<accession>A0ABV8AD13</accession>
<gene>
    <name evidence="1" type="ORF">ACFOPQ_17170</name>
</gene>
<reference evidence="2" key="1">
    <citation type="journal article" date="2019" name="Int. J. Syst. Evol. Microbiol.">
        <title>The Global Catalogue of Microorganisms (GCM) 10K type strain sequencing project: providing services to taxonomists for standard genome sequencing and annotation.</title>
        <authorList>
            <consortium name="The Broad Institute Genomics Platform"/>
            <consortium name="The Broad Institute Genome Sequencing Center for Infectious Disease"/>
            <person name="Wu L."/>
            <person name="Ma J."/>
        </authorList>
    </citation>
    <scope>NUCLEOTIDE SEQUENCE [LARGE SCALE GENOMIC DNA]</scope>
    <source>
        <strain evidence="2">CCTCC AB 2013263</strain>
    </source>
</reference>
<protein>
    <submittedName>
        <fullName evidence="1">Esterase/lipase family protein</fullName>
    </submittedName>
</protein>
<keyword evidence="2" id="KW-1185">Reference proteome</keyword>
<evidence type="ECO:0000313" key="1">
    <source>
        <dbReference type="EMBL" id="MFC3862496.1"/>
    </source>
</evidence>
<dbReference type="RefSeq" id="WP_380080435.1">
    <property type="nucleotide sequence ID" value="NZ_JBHRZF010000200.1"/>
</dbReference>
<evidence type="ECO:0000313" key="2">
    <source>
        <dbReference type="Proteomes" id="UP001595748"/>
    </source>
</evidence>
<dbReference type="InterPro" id="IPR029058">
    <property type="entry name" value="AB_hydrolase_fold"/>
</dbReference>
<dbReference type="Proteomes" id="UP001595748">
    <property type="component" value="Unassembled WGS sequence"/>
</dbReference>
<dbReference type="InterPro" id="IPR002918">
    <property type="entry name" value="Lipase_EstA/Esterase_EstB"/>
</dbReference>
<dbReference type="Pfam" id="PF01674">
    <property type="entry name" value="Lipase_2"/>
    <property type="match status" value="1"/>
</dbReference>
<organism evidence="1 2">
    <name type="scientific">Deinococcus antarcticus</name>
    <dbReference type="NCBI Taxonomy" id="1298767"/>
    <lineage>
        <taxon>Bacteria</taxon>
        <taxon>Thermotogati</taxon>
        <taxon>Deinococcota</taxon>
        <taxon>Deinococci</taxon>
        <taxon>Deinococcales</taxon>
        <taxon>Deinococcaceae</taxon>
        <taxon>Deinococcus</taxon>
    </lineage>
</organism>
<dbReference type="EMBL" id="JBHRZF010000200">
    <property type="protein sequence ID" value="MFC3862496.1"/>
    <property type="molecule type" value="Genomic_DNA"/>
</dbReference>
<proteinExistence type="predicted"/>
<comment type="caution">
    <text evidence="1">The sequence shown here is derived from an EMBL/GenBank/DDBJ whole genome shotgun (WGS) entry which is preliminary data.</text>
</comment>